<evidence type="ECO:0000313" key="8">
    <source>
        <dbReference type="EMBL" id="KAF1086089.1"/>
    </source>
</evidence>
<dbReference type="CDD" id="cd01335">
    <property type="entry name" value="Radical_SAM"/>
    <property type="match status" value="1"/>
</dbReference>
<keyword evidence="5" id="KW-0411">Iron-sulfur</keyword>
<evidence type="ECO:0000256" key="4">
    <source>
        <dbReference type="ARBA" id="ARBA00023004"/>
    </source>
</evidence>
<dbReference type="SFLD" id="SFLDG01082">
    <property type="entry name" value="B12-binding_domain_containing"/>
    <property type="match status" value="1"/>
</dbReference>
<dbReference type="InterPro" id="IPR007197">
    <property type="entry name" value="rSAM"/>
</dbReference>
<dbReference type="InterPro" id="IPR006158">
    <property type="entry name" value="Cobalamin-bd"/>
</dbReference>
<gene>
    <name evidence="8" type="primary">miaB_1</name>
    <name evidence="8" type="ORF">SPSYN_00827</name>
</gene>
<dbReference type="InterPro" id="IPR023404">
    <property type="entry name" value="rSAM_horseshoe"/>
</dbReference>
<name>A0A9D2WRL2_9FIRM</name>
<reference evidence="8" key="1">
    <citation type="submission" date="2016-02" db="EMBL/GenBank/DDBJ databases">
        <title>Draft Genome Sequence of Sporotomaculum syntrophicum Strain FB, a Syntrophic Benzoate Degrader.</title>
        <authorList>
            <person name="Nobu M.K."/>
            <person name="Narihiro T."/>
            <person name="Qiu Y.-L."/>
            <person name="Ohashi A."/>
            <person name="Liu W.-T."/>
            <person name="Yuji S."/>
        </authorList>
    </citation>
    <scope>NUCLEOTIDE SEQUENCE</scope>
    <source>
        <strain evidence="8">FB</strain>
    </source>
</reference>
<feature type="domain" description="Radical SAM core" evidence="7">
    <location>
        <begin position="199"/>
        <end position="425"/>
    </location>
</feature>
<dbReference type="GO" id="GO:0046872">
    <property type="term" value="F:metal ion binding"/>
    <property type="evidence" value="ECO:0007669"/>
    <property type="project" value="UniProtKB-KW"/>
</dbReference>
<dbReference type="Gene3D" id="3.40.50.280">
    <property type="entry name" value="Cobalamin-binding domain"/>
    <property type="match status" value="1"/>
</dbReference>
<accession>A0A9D2WRL2</accession>
<protein>
    <submittedName>
        <fullName evidence="8">(Dimethylallyl)adenosine tRNA methylthiotransferase MiaB</fullName>
    </submittedName>
</protein>
<dbReference type="PANTHER" id="PTHR43409">
    <property type="entry name" value="ANAEROBIC MAGNESIUM-PROTOPORPHYRIN IX MONOMETHYL ESTER CYCLASE-RELATED"/>
    <property type="match status" value="1"/>
</dbReference>
<evidence type="ECO:0000259" key="6">
    <source>
        <dbReference type="PROSITE" id="PS51332"/>
    </source>
</evidence>
<keyword evidence="3" id="KW-0479">Metal-binding</keyword>
<dbReference type="EMBL" id="LSRS01000002">
    <property type="protein sequence ID" value="KAF1086089.1"/>
    <property type="molecule type" value="Genomic_DNA"/>
</dbReference>
<sequence length="484" mass="55950">MRIMLLNPPFLNKYSKSSRSPAVNKSGTIYFPLWLSYAAGVLDREGHELQLVDAPARCLTKENTLKKIEAFQPELLVVDTSTPSINSDLAFCRAVKEVLPEVKICLVGTHASACVDEILPEHAWVDFIARREYDYTLKELAEKLHSPEQYAEITGLSYMSEGQVVNNPDRDYIRNLDELPFVSEVYKKYLDIKDYFYAHVSYPTVSIFASRGCPSRCFYCMYSQVMFGKQYRRRSAQNLFDECVYITQNFPEVKEILIDDDNFVVDQESVKEFCRLMIENKVKLKWIVQVRVTLQYETMVVMKKAGCKLIVAGFESGNQQILNNMHKGITLEQSLKFNQNARKARLRVHGCFMVGNPGETKETMLETLEFAKKLRLDTAQFFPLMVYPGTRAYDWAKRNNYLQAASYDDWLTAEGLHNCVLTTPEVSSQELVDFCDYARRKFYLRTKYIVMKLGEVLTSLEDAKKTFKAFGTFRKYLFGRGKAW</sequence>
<dbReference type="Pfam" id="PF02310">
    <property type="entry name" value="B12-binding"/>
    <property type="match status" value="1"/>
</dbReference>
<dbReference type="SFLD" id="SFLDG01123">
    <property type="entry name" value="methyltransferase_(Class_B)"/>
    <property type="match status" value="1"/>
</dbReference>
<feature type="domain" description="B12-binding" evidence="6">
    <location>
        <begin position="17"/>
        <end position="151"/>
    </location>
</feature>
<dbReference type="SFLD" id="SFLDS00029">
    <property type="entry name" value="Radical_SAM"/>
    <property type="match status" value="1"/>
</dbReference>
<dbReference type="InterPro" id="IPR006638">
    <property type="entry name" value="Elp3/MiaA/NifB-like_rSAM"/>
</dbReference>
<comment type="caution">
    <text evidence="8">The sequence shown here is derived from an EMBL/GenBank/DDBJ whole genome shotgun (WGS) entry which is preliminary data.</text>
</comment>
<dbReference type="InterPro" id="IPR058240">
    <property type="entry name" value="rSAM_sf"/>
</dbReference>
<dbReference type="Pfam" id="PF04055">
    <property type="entry name" value="Radical_SAM"/>
    <property type="match status" value="1"/>
</dbReference>
<evidence type="ECO:0000259" key="7">
    <source>
        <dbReference type="PROSITE" id="PS51918"/>
    </source>
</evidence>
<dbReference type="PROSITE" id="PS51332">
    <property type="entry name" value="B12_BINDING"/>
    <property type="match status" value="1"/>
</dbReference>
<dbReference type="AlphaFoldDB" id="A0A9D2WRL2"/>
<dbReference type="InterPro" id="IPR051198">
    <property type="entry name" value="BchE-like"/>
</dbReference>
<dbReference type="SUPFAM" id="SSF102114">
    <property type="entry name" value="Radical SAM enzymes"/>
    <property type="match status" value="1"/>
</dbReference>
<evidence type="ECO:0000313" key="9">
    <source>
        <dbReference type="Proteomes" id="UP000798488"/>
    </source>
</evidence>
<dbReference type="GO" id="GO:0031419">
    <property type="term" value="F:cobalamin binding"/>
    <property type="evidence" value="ECO:0007669"/>
    <property type="project" value="InterPro"/>
</dbReference>
<comment type="cofactor">
    <cofactor evidence="1">
        <name>[4Fe-4S] cluster</name>
        <dbReference type="ChEBI" id="CHEBI:49883"/>
    </cofactor>
</comment>
<dbReference type="GO" id="GO:0003824">
    <property type="term" value="F:catalytic activity"/>
    <property type="evidence" value="ECO:0007669"/>
    <property type="project" value="InterPro"/>
</dbReference>
<keyword evidence="4" id="KW-0408">Iron</keyword>
<evidence type="ECO:0000256" key="3">
    <source>
        <dbReference type="ARBA" id="ARBA00022723"/>
    </source>
</evidence>
<dbReference type="PROSITE" id="PS51918">
    <property type="entry name" value="RADICAL_SAM"/>
    <property type="match status" value="1"/>
</dbReference>
<dbReference type="GO" id="GO:0005829">
    <property type="term" value="C:cytosol"/>
    <property type="evidence" value="ECO:0007669"/>
    <property type="project" value="TreeGrafter"/>
</dbReference>
<proteinExistence type="predicted"/>
<keyword evidence="2" id="KW-0949">S-adenosyl-L-methionine</keyword>
<keyword evidence="9" id="KW-1185">Reference proteome</keyword>
<dbReference type="InterPro" id="IPR034466">
    <property type="entry name" value="Methyltransferase_Class_B"/>
</dbReference>
<dbReference type="Proteomes" id="UP000798488">
    <property type="component" value="Unassembled WGS sequence"/>
</dbReference>
<evidence type="ECO:0000256" key="2">
    <source>
        <dbReference type="ARBA" id="ARBA00022691"/>
    </source>
</evidence>
<dbReference type="OrthoDB" id="9801659at2"/>
<dbReference type="SMART" id="SM00729">
    <property type="entry name" value="Elp3"/>
    <property type="match status" value="1"/>
</dbReference>
<organism evidence="8 9">
    <name type="scientific">Sporotomaculum syntrophicum</name>
    <dbReference type="NCBI Taxonomy" id="182264"/>
    <lineage>
        <taxon>Bacteria</taxon>
        <taxon>Bacillati</taxon>
        <taxon>Bacillota</taxon>
        <taxon>Clostridia</taxon>
        <taxon>Eubacteriales</taxon>
        <taxon>Desulfallaceae</taxon>
        <taxon>Sporotomaculum</taxon>
    </lineage>
</organism>
<evidence type="ECO:0000256" key="1">
    <source>
        <dbReference type="ARBA" id="ARBA00001966"/>
    </source>
</evidence>
<evidence type="ECO:0000256" key="5">
    <source>
        <dbReference type="ARBA" id="ARBA00023014"/>
    </source>
</evidence>
<dbReference type="PANTHER" id="PTHR43409:SF16">
    <property type="entry name" value="SLR0320 PROTEIN"/>
    <property type="match status" value="1"/>
</dbReference>
<dbReference type="Gene3D" id="3.80.30.20">
    <property type="entry name" value="tm_1862 like domain"/>
    <property type="match status" value="1"/>
</dbReference>
<dbReference type="GO" id="GO:0051539">
    <property type="term" value="F:4 iron, 4 sulfur cluster binding"/>
    <property type="evidence" value="ECO:0007669"/>
    <property type="project" value="UniProtKB-KW"/>
</dbReference>